<keyword evidence="9" id="KW-0902">Two-component regulatory system</keyword>
<dbReference type="PANTHER" id="PTHR45569">
    <property type="entry name" value="SENSOR PROTEIN KDPD"/>
    <property type="match status" value="1"/>
</dbReference>
<evidence type="ECO:0000313" key="14">
    <source>
        <dbReference type="Proteomes" id="UP001430755"/>
    </source>
</evidence>
<gene>
    <name evidence="13" type="ORF">LPT13_09930</name>
</gene>
<evidence type="ECO:0000256" key="8">
    <source>
        <dbReference type="ARBA" id="ARBA00022989"/>
    </source>
</evidence>
<dbReference type="Proteomes" id="UP001430755">
    <property type="component" value="Unassembled WGS sequence"/>
</dbReference>
<evidence type="ECO:0000256" key="11">
    <source>
        <dbReference type="SAM" id="Phobius"/>
    </source>
</evidence>
<keyword evidence="2" id="KW-0597">Phosphoprotein</keyword>
<dbReference type="InterPro" id="IPR029016">
    <property type="entry name" value="GAF-like_dom_sf"/>
</dbReference>
<keyword evidence="6" id="KW-0418">Kinase</keyword>
<feature type="transmembrane region" description="Helical" evidence="11">
    <location>
        <begin position="101"/>
        <end position="118"/>
    </location>
</feature>
<comment type="subcellular location">
    <subcellularLocation>
        <location evidence="1">Membrane</location>
        <topology evidence="1">Multi-pass membrane protein</topology>
    </subcellularLocation>
</comment>
<dbReference type="EMBL" id="JAJMLW010000003">
    <property type="protein sequence ID" value="MCI2242668.1"/>
    <property type="molecule type" value="Genomic_DNA"/>
</dbReference>
<protein>
    <submittedName>
        <fullName evidence="13">DUF4118 domain-containing protein</fullName>
    </submittedName>
</protein>
<keyword evidence="8 11" id="KW-1133">Transmembrane helix</keyword>
<feature type="domain" description="Sensor protein KdpD transmembrane" evidence="12">
    <location>
        <begin position="30"/>
        <end position="130"/>
    </location>
</feature>
<dbReference type="RefSeq" id="WP_242166137.1">
    <property type="nucleotide sequence ID" value="NZ_JAJMLW010000003.1"/>
</dbReference>
<dbReference type="Gene3D" id="1.20.120.620">
    <property type="entry name" value="Backbone structure of the membrane domain of e. Coli histidine kinase receptor kdpd"/>
    <property type="match status" value="1"/>
</dbReference>
<comment type="caution">
    <text evidence="13">The sequence shown here is derived from an EMBL/GenBank/DDBJ whole genome shotgun (WGS) entry which is preliminary data.</text>
</comment>
<proteinExistence type="predicted"/>
<keyword evidence="4 11" id="KW-0812">Transmembrane</keyword>
<evidence type="ECO:0000256" key="5">
    <source>
        <dbReference type="ARBA" id="ARBA00022741"/>
    </source>
</evidence>
<evidence type="ECO:0000259" key="12">
    <source>
        <dbReference type="Pfam" id="PF13493"/>
    </source>
</evidence>
<feature type="transmembrane region" description="Helical" evidence="11">
    <location>
        <begin position="20"/>
        <end position="38"/>
    </location>
</feature>
<evidence type="ECO:0000256" key="4">
    <source>
        <dbReference type="ARBA" id="ARBA00022692"/>
    </source>
</evidence>
<dbReference type="InterPro" id="IPR052023">
    <property type="entry name" value="Histidine_kinase_KdpD"/>
</dbReference>
<name>A0ABS9WIG3_9ACTN</name>
<evidence type="ECO:0000313" key="13">
    <source>
        <dbReference type="EMBL" id="MCI2242668.1"/>
    </source>
</evidence>
<keyword evidence="7" id="KW-0067">ATP-binding</keyword>
<sequence length="261" mass="27340">MAASATSRKPRLAAPARRLVRDAIVLALLYAAGLAAVWGLSLLGVSTLTVFPVFVLGVLIASLETDSGLCGAVLGVAYLLSYDFLFTAPVMELKVLSRTDVVALAVFLAVALIMGVITHRMSRQLQEAERLSRALGQLGRLATGLYESATPQEACRVARDFLAPALGRDVAITLGEPGPDQPAAARECFEQRSPTGYGEPGGEGREKYLPLGMKGRVLGVVAVDCSAGDVGSASLALISLVTAQVMTALERNELAEGREEG</sequence>
<feature type="transmembrane region" description="Helical" evidence="11">
    <location>
        <begin position="69"/>
        <end position="89"/>
    </location>
</feature>
<keyword evidence="3" id="KW-0808">Transferase</keyword>
<reference evidence="13" key="1">
    <citation type="submission" date="2021-11" db="EMBL/GenBank/DDBJ databases">
        <title>A Novel Adlercreutzia Species, isolated from a Allomyrina dichotoma larva feces.</title>
        <authorList>
            <person name="Suh M.K."/>
        </authorList>
    </citation>
    <scope>NUCLEOTIDE SEQUENCE</scope>
    <source>
        <strain evidence="13">JBNU-10</strain>
    </source>
</reference>
<dbReference type="Gene3D" id="3.30.450.40">
    <property type="match status" value="1"/>
</dbReference>
<keyword evidence="5" id="KW-0547">Nucleotide-binding</keyword>
<evidence type="ECO:0000256" key="10">
    <source>
        <dbReference type="ARBA" id="ARBA00023136"/>
    </source>
</evidence>
<evidence type="ECO:0000256" key="3">
    <source>
        <dbReference type="ARBA" id="ARBA00022679"/>
    </source>
</evidence>
<keyword evidence="14" id="KW-1185">Reference proteome</keyword>
<dbReference type="InterPro" id="IPR025201">
    <property type="entry name" value="KdpD_TM"/>
</dbReference>
<feature type="transmembrane region" description="Helical" evidence="11">
    <location>
        <begin position="44"/>
        <end position="62"/>
    </location>
</feature>
<dbReference type="PANTHER" id="PTHR45569:SF1">
    <property type="entry name" value="SENSOR PROTEIN KDPD"/>
    <property type="match status" value="1"/>
</dbReference>
<evidence type="ECO:0000256" key="1">
    <source>
        <dbReference type="ARBA" id="ARBA00004141"/>
    </source>
</evidence>
<evidence type="ECO:0000256" key="9">
    <source>
        <dbReference type="ARBA" id="ARBA00023012"/>
    </source>
</evidence>
<organism evidence="13 14">
    <name type="scientific">Adlercreutzia faecimuris</name>
    <dbReference type="NCBI Taxonomy" id="2897341"/>
    <lineage>
        <taxon>Bacteria</taxon>
        <taxon>Bacillati</taxon>
        <taxon>Actinomycetota</taxon>
        <taxon>Coriobacteriia</taxon>
        <taxon>Eggerthellales</taxon>
        <taxon>Eggerthellaceae</taxon>
        <taxon>Adlercreutzia</taxon>
    </lineage>
</organism>
<evidence type="ECO:0000256" key="2">
    <source>
        <dbReference type="ARBA" id="ARBA00022553"/>
    </source>
</evidence>
<keyword evidence="10 11" id="KW-0472">Membrane</keyword>
<dbReference type="Pfam" id="PF13493">
    <property type="entry name" value="DUF4118"/>
    <property type="match status" value="1"/>
</dbReference>
<evidence type="ECO:0000256" key="7">
    <source>
        <dbReference type="ARBA" id="ARBA00022840"/>
    </source>
</evidence>
<dbReference type="InterPro" id="IPR038318">
    <property type="entry name" value="KdpD_sf"/>
</dbReference>
<evidence type="ECO:0000256" key="6">
    <source>
        <dbReference type="ARBA" id="ARBA00022777"/>
    </source>
</evidence>
<accession>A0ABS9WIG3</accession>